<evidence type="ECO:0000313" key="3">
    <source>
        <dbReference type="Proteomes" id="UP000811492"/>
    </source>
</evidence>
<gene>
    <name evidence="2" type="ORF">JSQ98_14755</name>
</gene>
<comment type="caution">
    <text evidence="2">The sequence shown here is derived from an EMBL/GenBank/DDBJ whole genome shotgun (WGS) entry which is preliminary data.</text>
</comment>
<dbReference type="RefSeq" id="WP_211650579.1">
    <property type="nucleotide sequence ID" value="NZ_JAFEVO010000002.1"/>
</dbReference>
<feature type="region of interest" description="Disordered" evidence="1">
    <location>
        <begin position="1"/>
        <end position="64"/>
    </location>
</feature>
<feature type="compositionally biased region" description="Low complexity" evidence="1">
    <location>
        <begin position="28"/>
        <end position="52"/>
    </location>
</feature>
<evidence type="ECO:0000256" key="1">
    <source>
        <dbReference type="SAM" id="MobiDB-lite"/>
    </source>
</evidence>
<dbReference type="Gene3D" id="6.10.180.30">
    <property type="match status" value="1"/>
</dbReference>
<keyword evidence="3" id="KW-1185">Reference proteome</keyword>
<evidence type="ECO:0008006" key="4">
    <source>
        <dbReference type="Google" id="ProtNLM"/>
    </source>
</evidence>
<organism evidence="2 3">
    <name type="scientific">Leucobacter manosquensis</name>
    <dbReference type="NCBI Taxonomy" id="2810611"/>
    <lineage>
        <taxon>Bacteria</taxon>
        <taxon>Bacillati</taxon>
        <taxon>Actinomycetota</taxon>
        <taxon>Actinomycetes</taxon>
        <taxon>Micrococcales</taxon>
        <taxon>Microbacteriaceae</taxon>
        <taxon>Leucobacter</taxon>
    </lineage>
</organism>
<reference evidence="2 3" key="1">
    <citation type="submission" date="2021-02" db="EMBL/GenBank/DDBJ databases">
        <title>Draft genome and description of Leucobacter sp nov strain Marseille-Q4368.</title>
        <authorList>
            <person name="Boxberger M."/>
            <person name="La Scola B."/>
        </authorList>
    </citation>
    <scope>NUCLEOTIDE SEQUENCE [LARGE SCALE GENOMIC DNA]</scope>
    <source>
        <strain evidence="2 3">Marseille-Q4368</strain>
    </source>
</reference>
<accession>A0ABS5M8B4</accession>
<sequence>MSKRPERRRSQLGGLSPVAPTSGRIEMAQPAPERTAPTAAAPAAPKRTVTAASSKPGTRTKMGYYAAPEDSERIRAAFIAARNAGRPYRSLSDFQLEAILDKVVQLEAELHGGLPFEGAPAHSLSPGRPIE</sequence>
<name>A0ABS5M8B4_9MICO</name>
<protein>
    <recommendedName>
        <fullName evidence="4">Centromere-binding protein ParB C-terminal domain-containing protein</fullName>
    </recommendedName>
</protein>
<evidence type="ECO:0000313" key="2">
    <source>
        <dbReference type="EMBL" id="MBS3183444.1"/>
    </source>
</evidence>
<proteinExistence type="predicted"/>
<dbReference type="Proteomes" id="UP000811492">
    <property type="component" value="Unassembled WGS sequence"/>
</dbReference>
<dbReference type="EMBL" id="JAFEVO010000002">
    <property type="protein sequence ID" value="MBS3183444.1"/>
    <property type="molecule type" value="Genomic_DNA"/>
</dbReference>